<dbReference type="Gene3D" id="3.40.190.10">
    <property type="entry name" value="Periplasmic binding protein-like II"/>
    <property type="match status" value="1"/>
</dbReference>
<gene>
    <name evidence="3" type="ORF">BN112_4753</name>
</gene>
<protein>
    <submittedName>
        <fullName evidence="3">Putattive exported protein</fullName>
    </submittedName>
</protein>
<dbReference type="Gene3D" id="3.40.190.150">
    <property type="entry name" value="Bordetella uptake gene, domain 1"/>
    <property type="match status" value="1"/>
</dbReference>
<feature type="chain" id="PRO_5002200587" evidence="2">
    <location>
        <begin position="27"/>
        <end position="327"/>
    </location>
</feature>
<dbReference type="CDD" id="cd13578">
    <property type="entry name" value="PBP2_Bug27"/>
    <property type="match status" value="1"/>
</dbReference>
<reference evidence="3 4" key="1">
    <citation type="journal article" date="2012" name="BMC Genomics">
        <title>Comparative genomics of the classical Bordetella subspecies: the evolution and exchange of virulence-associated diversity amongst closely related pathogens.</title>
        <authorList>
            <person name="Park J."/>
            <person name="Zhang Y."/>
            <person name="Buboltz A.M."/>
            <person name="Zhang X."/>
            <person name="Schuster S.C."/>
            <person name="Ahuja U."/>
            <person name="Liu M."/>
            <person name="Miller J.F."/>
            <person name="Sebaihia M."/>
            <person name="Bentley S.D."/>
            <person name="Parkhill J."/>
            <person name="Harvill E.T."/>
        </authorList>
    </citation>
    <scope>NUCLEOTIDE SEQUENCE [LARGE SCALE GENOMIC DNA]</scope>
    <source>
        <strain evidence="3 4">253</strain>
    </source>
</reference>
<dbReference type="KEGG" id="bbh:BN112_4753"/>
<dbReference type="Pfam" id="PF03401">
    <property type="entry name" value="TctC"/>
    <property type="match status" value="1"/>
</dbReference>
<comment type="similarity">
    <text evidence="1">Belongs to the UPF0065 (bug) family.</text>
</comment>
<evidence type="ECO:0000256" key="2">
    <source>
        <dbReference type="SAM" id="SignalP"/>
    </source>
</evidence>
<dbReference type="PANTHER" id="PTHR42928">
    <property type="entry name" value="TRICARBOXYLATE-BINDING PROTEIN"/>
    <property type="match status" value="1"/>
</dbReference>
<dbReference type="PANTHER" id="PTHR42928:SF5">
    <property type="entry name" value="BLR1237 PROTEIN"/>
    <property type="match status" value="1"/>
</dbReference>
<dbReference type="EMBL" id="HE965806">
    <property type="protein sequence ID" value="CCJ56667.1"/>
    <property type="molecule type" value="Genomic_DNA"/>
</dbReference>
<dbReference type="InterPro" id="IPR005064">
    <property type="entry name" value="BUG"/>
</dbReference>
<dbReference type="RefSeq" id="WP_015065172.1">
    <property type="nucleotide sequence ID" value="NC_019382.1"/>
</dbReference>
<evidence type="ECO:0000313" key="3">
    <source>
        <dbReference type="EMBL" id="CCJ56667.1"/>
    </source>
</evidence>
<keyword evidence="2" id="KW-0732">Signal</keyword>
<organism evidence="3 4">
    <name type="scientific">Bordetella bronchiseptica 253</name>
    <dbReference type="NCBI Taxonomy" id="568707"/>
    <lineage>
        <taxon>Bacteria</taxon>
        <taxon>Pseudomonadati</taxon>
        <taxon>Pseudomonadota</taxon>
        <taxon>Betaproteobacteria</taxon>
        <taxon>Burkholderiales</taxon>
        <taxon>Alcaligenaceae</taxon>
        <taxon>Bordetella</taxon>
    </lineage>
</organism>
<dbReference type="HOGENOM" id="CLU_045683_0_0_4"/>
<evidence type="ECO:0000313" key="4">
    <source>
        <dbReference type="Proteomes" id="UP000007564"/>
    </source>
</evidence>
<dbReference type="SUPFAM" id="SSF53850">
    <property type="entry name" value="Periplasmic binding protein-like II"/>
    <property type="match status" value="1"/>
</dbReference>
<dbReference type="PIRSF" id="PIRSF017082">
    <property type="entry name" value="YflP"/>
    <property type="match status" value="1"/>
</dbReference>
<sequence>MTFSTLRAQACLAALLALAGASGAMAAGYPAQPIRLIVPYAAGGTTDLIARLVGQHMGARLGQPVIVENKAGAGGNIGTEQVSRATPDGYTLLLGTAGNMTVNQSIYKDMAFDPNKDFQPISLIATLPNLMVVNKNVPAKTAKEFVAWAKENPRTVFFASSGVGSTTHLTGELFNMATGLRMEHVPYKGSGPALIDLVGGTGPVVMFDNMPSAISLVRDGSLRALAVTGPDRESSAKDIPTVKESGYPDFDVVTWFGLFAPAGTPADVVQKLNRTVQEVVHSPQVSKRLSELGATPKTNSPQEYAAIMKDDTAKWAKVVKTANIVKP</sequence>
<dbReference type="AlphaFoldDB" id="A0A0C6PAI2"/>
<evidence type="ECO:0000256" key="1">
    <source>
        <dbReference type="ARBA" id="ARBA00006987"/>
    </source>
</evidence>
<accession>A0A0C6PAI2</accession>
<dbReference type="InterPro" id="IPR042100">
    <property type="entry name" value="Bug_dom1"/>
</dbReference>
<feature type="signal peptide" evidence="2">
    <location>
        <begin position="1"/>
        <end position="26"/>
    </location>
</feature>
<name>A0A0C6PAI2_BORBO</name>
<proteinExistence type="inferred from homology"/>
<dbReference type="OrthoDB" id="8890377at2"/>
<dbReference type="Proteomes" id="UP000007564">
    <property type="component" value="Chromosome"/>
</dbReference>